<dbReference type="InterPro" id="IPR035965">
    <property type="entry name" value="PAS-like_dom_sf"/>
</dbReference>
<evidence type="ECO:0000256" key="8">
    <source>
        <dbReference type="ARBA" id="ARBA00022801"/>
    </source>
</evidence>
<comment type="cofactor">
    <cofactor evidence="1">
        <name>Zn(2+)</name>
        <dbReference type="ChEBI" id="CHEBI:29105"/>
    </cofactor>
</comment>
<evidence type="ECO:0000256" key="11">
    <source>
        <dbReference type="ARBA" id="ARBA00049295"/>
    </source>
</evidence>
<keyword evidence="9" id="KW-0862">Zinc</keyword>
<dbReference type="AlphaFoldDB" id="A0A7S2SKX6"/>
<dbReference type="SUPFAM" id="SSF142695">
    <property type="entry name" value="RibA-like"/>
    <property type="match status" value="1"/>
</dbReference>
<evidence type="ECO:0000259" key="13">
    <source>
        <dbReference type="PROSITE" id="PS50112"/>
    </source>
</evidence>
<dbReference type="Gene3D" id="3.30.450.20">
    <property type="entry name" value="PAS domain"/>
    <property type="match status" value="1"/>
</dbReference>
<comment type="pathway">
    <text evidence="2">Cofactor biosynthesis; riboflavin biosynthesis; 5-amino-6-(D-ribitylamino)uracil from GTP: step 1/4.</text>
</comment>
<dbReference type="SUPFAM" id="SSF55785">
    <property type="entry name" value="PYP-like sensor domain (PAS domain)"/>
    <property type="match status" value="1"/>
</dbReference>
<dbReference type="GO" id="GO:0005525">
    <property type="term" value="F:GTP binding"/>
    <property type="evidence" value="ECO:0007669"/>
    <property type="project" value="UniProtKB-KW"/>
</dbReference>
<evidence type="ECO:0000256" key="4">
    <source>
        <dbReference type="ARBA" id="ARBA00012762"/>
    </source>
</evidence>
<gene>
    <name evidence="14" type="ORF">QSP1433_LOCUS14862</name>
</gene>
<keyword evidence="7" id="KW-0547">Nucleotide-binding</keyword>
<reference evidence="14" key="1">
    <citation type="submission" date="2021-01" db="EMBL/GenBank/DDBJ databases">
        <authorList>
            <person name="Corre E."/>
            <person name="Pelletier E."/>
            <person name="Niang G."/>
            <person name="Scheremetjew M."/>
            <person name="Finn R."/>
            <person name="Kale V."/>
            <person name="Holt S."/>
            <person name="Cochrane G."/>
            <person name="Meng A."/>
            <person name="Brown T."/>
            <person name="Cohen L."/>
        </authorList>
    </citation>
    <scope>NUCLEOTIDE SEQUENCE</scope>
    <source>
        <strain evidence="14">NY070348D</strain>
    </source>
</reference>
<comment type="similarity">
    <text evidence="3">In the N-terminal section; belongs to the DHBP synthase family.</text>
</comment>
<dbReference type="Pfam" id="PF13426">
    <property type="entry name" value="PAS_9"/>
    <property type="match status" value="1"/>
</dbReference>
<dbReference type="GO" id="GO:0005829">
    <property type="term" value="C:cytosol"/>
    <property type="evidence" value="ECO:0007669"/>
    <property type="project" value="TreeGrafter"/>
</dbReference>
<evidence type="ECO:0000313" key="14">
    <source>
        <dbReference type="EMBL" id="CAD9702259.1"/>
    </source>
</evidence>
<dbReference type="GO" id="GO:0009231">
    <property type="term" value="P:riboflavin biosynthetic process"/>
    <property type="evidence" value="ECO:0007669"/>
    <property type="project" value="UniProtKB-KW"/>
</dbReference>
<dbReference type="GO" id="GO:0003935">
    <property type="term" value="F:GTP cyclohydrolase II activity"/>
    <property type="evidence" value="ECO:0007669"/>
    <property type="project" value="UniProtKB-EC"/>
</dbReference>
<evidence type="ECO:0000256" key="7">
    <source>
        <dbReference type="ARBA" id="ARBA00022741"/>
    </source>
</evidence>
<dbReference type="InterPro" id="IPR036144">
    <property type="entry name" value="RibA-like_sf"/>
</dbReference>
<dbReference type="GO" id="GO:0008686">
    <property type="term" value="F:3,4-dihydroxy-2-butanone-4-phosphate synthase activity"/>
    <property type="evidence" value="ECO:0007669"/>
    <property type="project" value="TreeGrafter"/>
</dbReference>
<dbReference type="FunFam" id="3.40.50.10990:FF:000001">
    <property type="entry name" value="Riboflavin biosynthesis protein RibBA"/>
    <property type="match status" value="1"/>
</dbReference>
<comment type="catalytic activity">
    <reaction evidence="11">
        <text>GTP + 4 H2O = 2,5-diamino-6-hydroxy-4-(5-phosphoribosylamino)-pyrimidine + formate + 2 phosphate + 3 H(+)</text>
        <dbReference type="Rhea" id="RHEA:23704"/>
        <dbReference type="ChEBI" id="CHEBI:15377"/>
        <dbReference type="ChEBI" id="CHEBI:15378"/>
        <dbReference type="ChEBI" id="CHEBI:15740"/>
        <dbReference type="ChEBI" id="CHEBI:37565"/>
        <dbReference type="ChEBI" id="CHEBI:43474"/>
        <dbReference type="ChEBI" id="CHEBI:58614"/>
        <dbReference type="EC" id="3.5.4.25"/>
    </reaction>
</comment>
<sequence>MRRTESSRTPSPNLPIRHNGLKVVKGNIRRRAQSASNFMGGAPPNEITTDAKGVVTDVTPGFLTFTGYQETEMVGRKCNFLQGEGTDPGDVDELRLAMKNEGRTSVVILNYCKDGTPFWNILTISPEFKKGTHELKEYHGEVIGLPVPPYMQHRPRLCLDDALALISVFSSVPRALEFHDSSKFSVDKDVLDMLATSKTDAEKVESSPPTPPSPSLYQHVNYGKRFEGGKDGQSDSGNTSDYYFVAETSLPTDKGRFRVRAYRNELTGAEPLAMINGKVEGKSDVIVRVHDQCVTSEVFGSLRCDCKQQLDFALNYIQETEGILLYLPQEGRGIGLANKVAAYAAQETGLDTVDANRHLGLPDDAREYDSVRDILKDMNIKSIKILTNNPRKIDLLTKLGVEVSERLECVIVPNSDYSMNYVHAKAARMGHMINLKSLSSNFTKSKTQT</sequence>
<evidence type="ECO:0000256" key="3">
    <source>
        <dbReference type="ARBA" id="ARBA00005520"/>
    </source>
</evidence>
<protein>
    <recommendedName>
        <fullName evidence="4">GTP cyclohydrolase II</fullName>
        <ecNumber evidence="4">3.5.4.25</ecNumber>
    </recommendedName>
</protein>
<dbReference type="Pfam" id="PF00925">
    <property type="entry name" value="GTP_cyclohydro2"/>
    <property type="match status" value="1"/>
</dbReference>
<dbReference type="InterPro" id="IPR000014">
    <property type="entry name" value="PAS"/>
</dbReference>
<dbReference type="InterPro" id="IPR000926">
    <property type="entry name" value="RibA"/>
</dbReference>
<dbReference type="PANTHER" id="PTHR21327:SF47">
    <property type="entry name" value="GTP CYCLOHYDROLASE II DOMAIN-CONTAINING PROTEIN"/>
    <property type="match status" value="1"/>
</dbReference>
<dbReference type="NCBIfam" id="NF001591">
    <property type="entry name" value="PRK00393.1"/>
    <property type="match status" value="1"/>
</dbReference>
<evidence type="ECO:0000256" key="5">
    <source>
        <dbReference type="ARBA" id="ARBA00022619"/>
    </source>
</evidence>
<evidence type="ECO:0000256" key="9">
    <source>
        <dbReference type="ARBA" id="ARBA00022833"/>
    </source>
</evidence>
<dbReference type="Gene3D" id="3.40.50.10990">
    <property type="entry name" value="GTP cyclohydrolase II"/>
    <property type="match status" value="1"/>
</dbReference>
<evidence type="ECO:0000256" key="2">
    <source>
        <dbReference type="ARBA" id="ARBA00004853"/>
    </source>
</evidence>
<keyword evidence="5" id="KW-0686">Riboflavin biosynthesis</keyword>
<dbReference type="InterPro" id="IPR032677">
    <property type="entry name" value="GTP_cyclohydro_II"/>
</dbReference>
<evidence type="ECO:0000256" key="10">
    <source>
        <dbReference type="ARBA" id="ARBA00023134"/>
    </source>
</evidence>
<organism evidence="14">
    <name type="scientific">Mucochytrium quahogii</name>
    <dbReference type="NCBI Taxonomy" id="96639"/>
    <lineage>
        <taxon>Eukaryota</taxon>
        <taxon>Sar</taxon>
        <taxon>Stramenopiles</taxon>
        <taxon>Bigyra</taxon>
        <taxon>Labyrinthulomycetes</taxon>
        <taxon>Thraustochytrida</taxon>
        <taxon>Thraustochytriidae</taxon>
        <taxon>Mucochytrium</taxon>
    </lineage>
</organism>
<evidence type="ECO:0000256" key="1">
    <source>
        <dbReference type="ARBA" id="ARBA00001947"/>
    </source>
</evidence>
<dbReference type="NCBIfam" id="TIGR00229">
    <property type="entry name" value="sensory_box"/>
    <property type="match status" value="1"/>
</dbReference>
<keyword evidence="6" id="KW-0479">Metal-binding</keyword>
<dbReference type="CDD" id="cd00130">
    <property type="entry name" value="PAS"/>
    <property type="match status" value="1"/>
</dbReference>
<feature type="domain" description="PAS" evidence="13">
    <location>
        <begin position="47"/>
        <end position="76"/>
    </location>
</feature>
<dbReference type="GO" id="GO:0046872">
    <property type="term" value="F:metal ion binding"/>
    <property type="evidence" value="ECO:0007669"/>
    <property type="project" value="UniProtKB-KW"/>
</dbReference>
<dbReference type="PANTHER" id="PTHR21327">
    <property type="entry name" value="GTP CYCLOHYDROLASE II-RELATED"/>
    <property type="match status" value="1"/>
</dbReference>
<evidence type="ECO:0000256" key="6">
    <source>
        <dbReference type="ARBA" id="ARBA00022723"/>
    </source>
</evidence>
<keyword evidence="10" id="KW-0342">GTP-binding</keyword>
<feature type="region of interest" description="Disordered" evidence="12">
    <location>
        <begin position="198"/>
        <end position="220"/>
    </location>
</feature>
<dbReference type="EC" id="3.5.4.25" evidence="4"/>
<keyword evidence="8" id="KW-0378">Hydrolase</keyword>
<dbReference type="EMBL" id="HBHK01023563">
    <property type="protein sequence ID" value="CAD9702259.1"/>
    <property type="molecule type" value="Transcribed_RNA"/>
</dbReference>
<name>A0A7S2SKX6_9STRA</name>
<dbReference type="PROSITE" id="PS50112">
    <property type="entry name" value="PAS"/>
    <property type="match status" value="1"/>
</dbReference>
<accession>A0A7S2SKX6</accession>
<evidence type="ECO:0000256" key="12">
    <source>
        <dbReference type="SAM" id="MobiDB-lite"/>
    </source>
</evidence>
<proteinExistence type="inferred from homology"/>
<dbReference type="CDD" id="cd00641">
    <property type="entry name" value="GTP_cyclohydro2"/>
    <property type="match status" value="1"/>
</dbReference>